<evidence type="ECO:0000259" key="1">
    <source>
        <dbReference type="PROSITE" id="PS51186"/>
    </source>
</evidence>
<name>A0ABU1VHW8_9BURK</name>
<dbReference type="Proteomes" id="UP001265550">
    <property type="component" value="Unassembled WGS sequence"/>
</dbReference>
<accession>A0ABU1VHW8</accession>
<gene>
    <name evidence="2" type="ORF">J2X09_004650</name>
</gene>
<dbReference type="RefSeq" id="WP_204735186.1">
    <property type="nucleotide sequence ID" value="NZ_JAVDWE010000017.1"/>
</dbReference>
<dbReference type="Pfam" id="PF00583">
    <property type="entry name" value="Acetyltransf_1"/>
    <property type="match status" value="1"/>
</dbReference>
<evidence type="ECO:0000313" key="3">
    <source>
        <dbReference type="Proteomes" id="UP001265550"/>
    </source>
</evidence>
<dbReference type="PROSITE" id="PS51186">
    <property type="entry name" value="GNAT"/>
    <property type="match status" value="1"/>
</dbReference>
<keyword evidence="3" id="KW-1185">Reference proteome</keyword>
<dbReference type="EMBL" id="JAVDWE010000017">
    <property type="protein sequence ID" value="MDR7096893.1"/>
    <property type="molecule type" value="Genomic_DNA"/>
</dbReference>
<evidence type="ECO:0000313" key="2">
    <source>
        <dbReference type="EMBL" id="MDR7096893.1"/>
    </source>
</evidence>
<proteinExistence type="predicted"/>
<protein>
    <submittedName>
        <fullName evidence="2">RimJ/RimL family protein N-acetyltransferase</fullName>
    </submittedName>
</protein>
<dbReference type="InterPro" id="IPR016181">
    <property type="entry name" value="Acyl_CoA_acyltransferase"/>
</dbReference>
<dbReference type="CDD" id="cd04301">
    <property type="entry name" value="NAT_SF"/>
    <property type="match status" value="1"/>
</dbReference>
<comment type="caution">
    <text evidence="2">The sequence shown here is derived from an EMBL/GenBank/DDBJ whole genome shotgun (WGS) entry which is preliminary data.</text>
</comment>
<dbReference type="InterPro" id="IPR000182">
    <property type="entry name" value="GNAT_dom"/>
</dbReference>
<dbReference type="SUPFAM" id="SSF55729">
    <property type="entry name" value="Acyl-CoA N-acyltransferases (Nat)"/>
    <property type="match status" value="1"/>
</dbReference>
<reference evidence="2 3" key="1">
    <citation type="submission" date="2023-07" db="EMBL/GenBank/DDBJ databases">
        <title>Sorghum-associated microbial communities from plants grown in Nebraska, USA.</title>
        <authorList>
            <person name="Schachtman D."/>
        </authorList>
    </citation>
    <scope>NUCLEOTIDE SEQUENCE [LARGE SCALE GENOMIC DNA]</scope>
    <source>
        <strain evidence="2 3">BE240</strain>
    </source>
</reference>
<organism evidence="2 3">
    <name type="scientific">Hydrogenophaga laconesensis</name>
    <dbReference type="NCBI Taxonomy" id="1805971"/>
    <lineage>
        <taxon>Bacteria</taxon>
        <taxon>Pseudomonadati</taxon>
        <taxon>Pseudomonadota</taxon>
        <taxon>Betaproteobacteria</taxon>
        <taxon>Burkholderiales</taxon>
        <taxon>Comamonadaceae</taxon>
        <taxon>Hydrogenophaga</taxon>
    </lineage>
</organism>
<dbReference type="Gene3D" id="3.40.630.30">
    <property type="match status" value="1"/>
</dbReference>
<feature type="domain" description="N-acetyltransferase" evidence="1">
    <location>
        <begin position="43"/>
        <end position="213"/>
    </location>
</feature>
<sequence length="247" mass="27621">MVYPTRWFKSTPLQAQAVTRAASSTGGSPGPGDRLDAPSPVVVPIRSIGPAQIDRIEAHLLDLDPHDRYLRFGYPANDEQIRRYVAALNFDRDELFGIFNRRLELIAMAHLAFSLDPKYTSCAEFGVSVAKSARGRGYGGRLFERAVMHARNEGVQMLFIHALSENTAMLKIARRAGAVIERDGSESEAHLRLPPADFDSRVTEMVNEQVALTDYHLKAQAKQFWGFLSVLQDIRQGVREARERARG</sequence>